<comment type="caution">
    <text evidence="1">The sequence shown here is derived from an EMBL/GenBank/DDBJ whole genome shotgun (WGS) entry which is preliminary data.</text>
</comment>
<dbReference type="Proteomes" id="UP001059041">
    <property type="component" value="Linkage Group LG2"/>
</dbReference>
<accession>A0A9W8CBU1</accession>
<sequence>MSDGFSQWHSQPSHNHLEVVAQSKYSGVSGCSDAAVSQGSASSTPSTELILDLSDGFSQWHSQPSHNHLEVVAQSKYSGVSGCSDAAVSQGSASSTPSTELILGGKAISEDGPACRVLLRKEVLRLVIHLSSSVGTKGHETGLLT</sequence>
<gene>
    <name evidence="1" type="ORF">IRJ41_024464</name>
</gene>
<protein>
    <submittedName>
        <fullName evidence="1">Rapamycin-insensitive companion of mTOR</fullName>
    </submittedName>
</protein>
<reference evidence="1" key="1">
    <citation type="submission" date="2021-02" db="EMBL/GenBank/DDBJ databases">
        <title>Comparative genomics reveals that relaxation of natural selection precedes convergent phenotypic evolution of cavefish.</title>
        <authorList>
            <person name="Peng Z."/>
        </authorList>
    </citation>
    <scope>NUCLEOTIDE SEQUENCE</scope>
    <source>
        <tissue evidence="1">Muscle</tissue>
    </source>
</reference>
<dbReference type="AlphaFoldDB" id="A0A9W8CBU1"/>
<organism evidence="1 2">
    <name type="scientific">Triplophysa rosa</name>
    <name type="common">Cave loach</name>
    <dbReference type="NCBI Taxonomy" id="992332"/>
    <lineage>
        <taxon>Eukaryota</taxon>
        <taxon>Metazoa</taxon>
        <taxon>Chordata</taxon>
        <taxon>Craniata</taxon>
        <taxon>Vertebrata</taxon>
        <taxon>Euteleostomi</taxon>
        <taxon>Actinopterygii</taxon>
        <taxon>Neopterygii</taxon>
        <taxon>Teleostei</taxon>
        <taxon>Ostariophysi</taxon>
        <taxon>Cypriniformes</taxon>
        <taxon>Nemacheilidae</taxon>
        <taxon>Triplophysa</taxon>
    </lineage>
</organism>
<evidence type="ECO:0000313" key="1">
    <source>
        <dbReference type="EMBL" id="KAI7813719.1"/>
    </source>
</evidence>
<dbReference type="EMBL" id="JAFHDT010000002">
    <property type="protein sequence ID" value="KAI7813719.1"/>
    <property type="molecule type" value="Genomic_DNA"/>
</dbReference>
<evidence type="ECO:0000313" key="2">
    <source>
        <dbReference type="Proteomes" id="UP001059041"/>
    </source>
</evidence>
<name>A0A9W8CBU1_TRIRA</name>
<proteinExistence type="predicted"/>
<keyword evidence="2" id="KW-1185">Reference proteome</keyword>